<comment type="subunit">
    <text evidence="6">Homodimer.</text>
</comment>
<dbReference type="HAMAP" id="MF_00020">
    <property type="entry name" value="Acetate_kinase"/>
    <property type="match status" value="1"/>
</dbReference>
<evidence type="ECO:0000256" key="2">
    <source>
        <dbReference type="ARBA" id="ARBA00022679"/>
    </source>
</evidence>
<comment type="subcellular location">
    <subcellularLocation>
        <location evidence="6">Cytoplasm</location>
    </subcellularLocation>
</comment>
<dbReference type="GeneID" id="88767467"/>
<dbReference type="CDD" id="cd24010">
    <property type="entry name" value="ASKHA_NBD_AcK_PK"/>
    <property type="match status" value="1"/>
</dbReference>
<dbReference type="Proteomes" id="UP000003477">
    <property type="component" value="Unassembled WGS sequence"/>
</dbReference>
<dbReference type="InterPro" id="IPR043129">
    <property type="entry name" value="ATPase_NBD"/>
</dbReference>
<feature type="site" description="Transition state stabilizer" evidence="6">
    <location>
        <position position="186"/>
    </location>
</feature>
<dbReference type="GO" id="GO:0000287">
    <property type="term" value="F:magnesium ion binding"/>
    <property type="evidence" value="ECO:0007669"/>
    <property type="project" value="UniProtKB-UniRule"/>
</dbReference>
<reference evidence="8 9" key="1">
    <citation type="journal article" date="2011" name="Front. Microbiol.">
        <title>Two Strains of Crocosphaera watsonii with Highly Conserved Genomes are Distinguished by Strain-Specific Features.</title>
        <authorList>
            <person name="Bench S.R."/>
            <person name="Ilikchyan I.N."/>
            <person name="Tripp H.J."/>
            <person name="Zehr J.P."/>
        </authorList>
    </citation>
    <scope>NUCLEOTIDE SEQUENCE [LARGE SCALE GENOMIC DNA]</scope>
    <source>
        <strain evidence="8 9">WH 0003</strain>
    </source>
</reference>
<feature type="binding site" evidence="6">
    <location>
        <position position="390"/>
    </location>
    <ligand>
        <name>Mg(2+)</name>
        <dbReference type="ChEBI" id="CHEBI:18420"/>
    </ligand>
</feature>
<evidence type="ECO:0000313" key="9">
    <source>
        <dbReference type="Proteomes" id="UP000003477"/>
    </source>
</evidence>
<evidence type="ECO:0000256" key="5">
    <source>
        <dbReference type="ARBA" id="ARBA00022840"/>
    </source>
</evidence>
<dbReference type="GO" id="GO:0005524">
    <property type="term" value="F:ATP binding"/>
    <property type="evidence" value="ECO:0007669"/>
    <property type="project" value="UniProtKB-KW"/>
</dbReference>
<dbReference type="PATRIC" id="fig|423471.3.peg.3730"/>
<comment type="catalytic activity">
    <reaction evidence="6">
        <text>acetate + ATP = acetyl phosphate + ADP</text>
        <dbReference type="Rhea" id="RHEA:11352"/>
        <dbReference type="ChEBI" id="CHEBI:22191"/>
        <dbReference type="ChEBI" id="CHEBI:30089"/>
        <dbReference type="ChEBI" id="CHEBI:30616"/>
        <dbReference type="ChEBI" id="CHEBI:456216"/>
        <dbReference type="EC" id="2.7.2.1"/>
    </reaction>
</comment>
<evidence type="ECO:0000256" key="4">
    <source>
        <dbReference type="ARBA" id="ARBA00022777"/>
    </source>
</evidence>
<keyword evidence="6" id="KW-0963">Cytoplasm</keyword>
<dbReference type="GO" id="GO:0006085">
    <property type="term" value="P:acetyl-CoA biosynthetic process"/>
    <property type="evidence" value="ECO:0007669"/>
    <property type="project" value="UniProtKB-UniRule"/>
</dbReference>
<evidence type="ECO:0000256" key="1">
    <source>
        <dbReference type="ARBA" id="ARBA00008748"/>
    </source>
</evidence>
<keyword evidence="3 6" id="KW-0547">Nucleotide-binding</keyword>
<dbReference type="RefSeq" id="WP_007311953.1">
    <property type="nucleotide sequence ID" value="NZ_AESD01000606.1"/>
</dbReference>
<dbReference type="GO" id="GO:0008776">
    <property type="term" value="F:acetate kinase activity"/>
    <property type="evidence" value="ECO:0007669"/>
    <property type="project" value="UniProtKB-UniRule"/>
</dbReference>
<evidence type="ECO:0000256" key="3">
    <source>
        <dbReference type="ARBA" id="ARBA00022741"/>
    </source>
</evidence>
<comment type="pathway">
    <text evidence="6">Metabolic intermediate biosynthesis; acetyl-CoA biosynthesis; acetyl-CoA from acetate: step 1/2.</text>
</comment>
<sequence length="405" mass="44257">MKILVLNAGSSSQKTCLYNIEENILPKHPPEPLWTGNIDWTVAKDHGILTVKANNFKQKITINNGDKAEAIPKMLATLIAGETKVIEQLSDINIVGHRVVHGGTKYTEATKINPEVKAKIAELIPLAPNHNPAHIQGIEAIEKVLGNVPQVAMFDTAFHQTIPLENAAYPIPFEWVDKGIRRYGFHGISHQYCANRAAEILNQPLSSLKLINCHLGNGCSLTAIKDGKSLDTTMGFTPLEGLMMGTRSGSIDPAILLYLIREYSLTPEDLNTLLNKESGLKGVSGISADLRAILQGIKENNSRAQLAFDMYIHRLRSQIGSMLAVLGGLDALIFTAGVGENAALVREKACEAFEFLGLKLDKTKNESSPVDQNIATVDSSVNILVIHTEEDWAIAQQCWHLFTGK</sequence>
<comment type="caution">
    <text evidence="8">The sequence shown here is derived from an EMBL/GenBank/DDBJ whole genome shotgun (WGS) entry which is preliminary data.</text>
</comment>
<dbReference type="NCBIfam" id="TIGR00016">
    <property type="entry name" value="ackA"/>
    <property type="match status" value="1"/>
</dbReference>
<dbReference type="GO" id="GO:0006083">
    <property type="term" value="P:acetate metabolic process"/>
    <property type="evidence" value="ECO:0007669"/>
    <property type="project" value="TreeGrafter"/>
</dbReference>
<dbReference type="SUPFAM" id="SSF53067">
    <property type="entry name" value="Actin-like ATPase domain"/>
    <property type="match status" value="2"/>
</dbReference>
<evidence type="ECO:0000256" key="7">
    <source>
        <dbReference type="RuleBase" id="RU003835"/>
    </source>
</evidence>
<feature type="site" description="Transition state stabilizer" evidence="6">
    <location>
        <position position="247"/>
    </location>
</feature>
<comment type="similarity">
    <text evidence="1 6 7">Belongs to the acetokinase family.</text>
</comment>
<dbReference type="UniPathway" id="UPA00340">
    <property type="reaction ID" value="UER00458"/>
</dbReference>
<dbReference type="AlphaFoldDB" id="G5J962"/>
<keyword evidence="6" id="KW-0479">Metal-binding</keyword>
<dbReference type="InterPro" id="IPR000890">
    <property type="entry name" value="Aliphatic_acid_kin_short-chain"/>
</dbReference>
<comment type="cofactor">
    <cofactor evidence="6">
        <name>Mg(2+)</name>
        <dbReference type="ChEBI" id="CHEBI:18420"/>
    </cofactor>
    <cofactor evidence="6">
        <name>Mn(2+)</name>
        <dbReference type="ChEBI" id="CHEBI:29035"/>
    </cofactor>
    <text evidence="6">Mg(2+). Can also accept Mn(2+).</text>
</comment>
<evidence type="ECO:0000313" key="8">
    <source>
        <dbReference type="EMBL" id="EHJ11270.1"/>
    </source>
</evidence>
<feature type="active site" description="Proton donor/acceptor" evidence="6">
    <location>
        <position position="155"/>
    </location>
</feature>
<dbReference type="GO" id="GO:0005737">
    <property type="term" value="C:cytoplasm"/>
    <property type="evidence" value="ECO:0007669"/>
    <property type="project" value="UniProtKB-SubCell"/>
</dbReference>
<dbReference type="PRINTS" id="PR00471">
    <property type="entry name" value="ACETATEKNASE"/>
</dbReference>
<feature type="binding site" evidence="6">
    <location>
        <begin position="214"/>
        <end position="218"/>
    </location>
    <ligand>
        <name>ATP</name>
        <dbReference type="ChEBI" id="CHEBI:30616"/>
    </ligand>
</feature>
<dbReference type="Gene3D" id="3.30.420.40">
    <property type="match status" value="2"/>
</dbReference>
<dbReference type="PROSITE" id="PS01075">
    <property type="entry name" value="ACETATE_KINASE_1"/>
    <property type="match status" value="1"/>
</dbReference>
<dbReference type="PANTHER" id="PTHR21060">
    <property type="entry name" value="ACETATE KINASE"/>
    <property type="match status" value="1"/>
</dbReference>
<dbReference type="EC" id="2.7.2.1" evidence="6"/>
<protein>
    <recommendedName>
        <fullName evidence="6">Acetate kinase</fullName>
        <ecNumber evidence="6">2.7.2.1</ecNumber>
    </recommendedName>
    <alternativeName>
        <fullName evidence="6">Acetokinase</fullName>
    </alternativeName>
</protein>
<organism evidence="8 9">
    <name type="scientific">Crocosphaera watsonii WH 0003</name>
    <dbReference type="NCBI Taxonomy" id="423471"/>
    <lineage>
        <taxon>Bacteria</taxon>
        <taxon>Bacillati</taxon>
        <taxon>Cyanobacteriota</taxon>
        <taxon>Cyanophyceae</taxon>
        <taxon>Oscillatoriophycideae</taxon>
        <taxon>Chroococcales</taxon>
        <taxon>Aphanothecaceae</taxon>
        <taxon>Crocosphaera</taxon>
    </lineage>
</organism>
<feature type="binding site" evidence="6">
    <location>
        <position position="14"/>
    </location>
    <ligand>
        <name>ATP</name>
        <dbReference type="ChEBI" id="CHEBI:30616"/>
    </ligand>
</feature>
<feature type="binding site" evidence="6">
    <location>
        <position position="7"/>
    </location>
    <ligand>
        <name>Mg(2+)</name>
        <dbReference type="ChEBI" id="CHEBI:18420"/>
    </ligand>
</feature>
<name>G5J962_CROWT</name>
<evidence type="ECO:0000256" key="6">
    <source>
        <dbReference type="HAMAP-Rule" id="MF_00020"/>
    </source>
</evidence>
<gene>
    <name evidence="6" type="primary">ackA</name>
    <name evidence="8" type="ORF">CWATWH0003_3979</name>
</gene>
<dbReference type="InterPro" id="IPR023865">
    <property type="entry name" value="Aliphatic_acid_kinase_CS"/>
</dbReference>
<feature type="binding site" evidence="6">
    <location>
        <position position="98"/>
    </location>
    <ligand>
        <name>substrate</name>
    </ligand>
</feature>
<dbReference type="EMBL" id="AESD01000606">
    <property type="protein sequence ID" value="EHJ11270.1"/>
    <property type="molecule type" value="Genomic_DNA"/>
</dbReference>
<feature type="binding site" evidence="6">
    <location>
        <begin position="337"/>
        <end position="341"/>
    </location>
    <ligand>
        <name>ATP</name>
        <dbReference type="ChEBI" id="CHEBI:30616"/>
    </ligand>
</feature>
<proteinExistence type="inferred from homology"/>
<keyword evidence="2 6" id="KW-0808">Transferase</keyword>
<dbReference type="PANTHER" id="PTHR21060:SF15">
    <property type="entry name" value="ACETATE KINASE-RELATED"/>
    <property type="match status" value="1"/>
</dbReference>
<accession>G5J962</accession>
<feature type="binding site" evidence="6">
    <location>
        <begin position="289"/>
        <end position="291"/>
    </location>
    <ligand>
        <name>ATP</name>
        <dbReference type="ChEBI" id="CHEBI:30616"/>
    </ligand>
</feature>
<keyword evidence="4 6" id="KW-0418">Kinase</keyword>
<dbReference type="PIRSF" id="PIRSF000722">
    <property type="entry name" value="Acetate_prop_kin"/>
    <property type="match status" value="1"/>
</dbReference>
<dbReference type="Pfam" id="PF00871">
    <property type="entry name" value="Acetate_kinase"/>
    <property type="match status" value="1"/>
</dbReference>
<dbReference type="PROSITE" id="PS01076">
    <property type="entry name" value="ACETATE_KINASE_2"/>
    <property type="match status" value="1"/>
</dbReference>
<dbReference type="InterPro" id="IPR004372">
    <property type="entry name" value="Ac/propionate_kinase"/>
</dbReference>
<keyword evidence="5 6" id="KW-0067">ATP-binding</keyword>
<keyword evidence="6" id="KW-0460">Magnesium</keyword>
<comment type="function">
    <text evidence="6">Catalyzes the formation of acetyl phosphate from acetate and ATP. Can also catalyze the reverse reaction.</text>
</comment>